<keyword evidence="2" id="KW-0540">Nuclease</keyword>
<evidence type="ECO:0000256" key="1">
    <source>
        <dbReference type="SAM" id="MobiDB-lite"/>
    </source>
</evidence>
<dbReference type="GO" id="GO:0004519">
    <property type="term" value="F:endonuclease activity"/>
    <property type="evidence" value="ECO:0007669"/>
    <property type="project" value="UniProtKB-KW"/>
</dbReference>
<keyword evidence="2" id="KW-0255">Endonuclease</keyword>
<sequence>MDIFERIRFARDQALAAERTERQRLAEADNADLQRAASVRLATRQAVREALDDVLDEKSDPEAELDGAAAGAEDGDDLGGQDSPTAQ</sequence>
<comment type="caution">
    <text evidence="2">The sequence shown here is derived from an EMBL/GenBank/DDBJ whole genome shotgun (WGS) entry which is preliminary data.</text>
</comment>
<dbReference type="Proteomes" id="UP000758168">
    <property type="component" value="Unassembled WGS sequence"/>
</dbReference>
<protein>
    <submittedName>
        <fullName evidence="2">Phage-related endonuclease</fullName>
    </submittedName>
</protein>
<keyword evidence="2" id="KW-0378">Hydrolase</keyword>
<feature type="region of interest" description="Disordered" evidence="1">
    <location>
        <begin position="52"/>
        <end position="87"/>
    </location>
</feature>
<evidence type="ECO:0000313" key="2">
    <source>
        <dbReference type="EMBL" id="MBP2418501.1"/>
    </source>
</evidence>
<accession>A0ABS4ZBR7</accession>
<name>A0ABS4ZBR7_9ACTN</name>
<gene>
    <name evidence="2" type="ORF">JOF54_003423</name>
</gene>
<reference evidence="2 3" key="1">
    <citation type="submission" date="2021-03" db="EMBL/GenBank/DDBJ databases">
        <title>Sequencing the genomes of 1000 actinobacteria strains.</title>
        <authorList>
            <person name="Klenk H.-P."/>
        </authorList>
    </citation>
    <scope>NUCLEOTIDE SEQUENCE [LARGE SCALE GENOMIC DNA]</scope>
    <source>
        <strain evidence="2 3">DSM 12936</strain>
    </source>
</reference>
<proteinExistence type="predicted"/>
<dbReference type="EMBL" id="JAGIOB010000001">
    <property type="protein sequence ID" value="MBP2418501.1"/>
    <property type="molecule type" value="Genomic_DNA"/>
</dbReference>
<organism evidence="2 3">
    <name type="scientific">Microlunatus capsulatus</name>
    <dbReference type="NCBI Taxonomy" id="99117"/>
    <lineage>
        <taxon>Bacteria</taxon>
        <taxon>Bacillati</taxon>
        <taxon>Actinomycetota</taxon>
        <taxon>Actinomycetes</taxon>
        <taxon>Propionibacteriales</taxon>
        <taxon>Propionibacteriaceae</taxon>
        <taxon>Microlunatus</taxon>
    </lineage>
</organism>
<feature type="compositionally biased region" description="Basic and acidic residues" evidence="1">
    <location>
        <begin position="52"/>
        <end position="61"/>
    </location>
</feature>
<evidence type="ECO:0000313" key="3">
    <source>
        <dbReference type="Proteomes" id="UP000758168"/>
    </source>
</evidence>
<keyword evidence="3" id="KW-1185">Reference proteome</keyword>
<dbReference type="RefSeq" id="WP_210058022.1">
    <property type="nucleotide sequence ID" value="NZ_JAGIOB010000001.1"/>
</dbReference>